<feature type="region of interest" description="Disordered" evidence="1">
    <location>
        <begin position="152"/>
        <end position="216"/>
    </location>
</feature>
<feature type="compositionally biased region" description="Low complexity" evidence="1">
    <location>
        <begin position="195"/>
        <end position="216"/>
    </location>
</feature>
<evidence type="ECO:0000313" key="2">
    <source>
        <dbReference type="EMBL" id="KAJ7015927.1"/>
    </source>
</evidence>
<organism evidence="2 3">
    <name type="scientific">Mycena alexandri</name>
    <dbReference type="NCBI Taxonomy" id="1745969"/>
    <lineage>
        <taxon>Eukaryota</taxon>
        <taxon>Fungi</taxon>
        <taxon>Dikarya</taxon>
        <taxon>Basidiomycota</taxon>
        <taxon>Agaricomycotina</taxon>
        <taxon>Agaricomycetes</taxon>
        <taxon>Agaricomycetidae</taxon>
        <taxon>Agaricales</taxon>
        <taxon>Marasmiineae</taxon>
        <taxon>Mycenaceae</taxon>
        <taxon>Mycena</taxon>
    </lineage>
</organism>
<comment type="caution">
    <text evidence="2">The sequence shown here is derived from an EMBL/GenBank/DDBJ whole genome shotgun (WGS) entry which is preliminary data.</text>
</comment>
<keyword evidence="3" id="KW-1185">Reference proteome</keyword>
<evidence type="ECO:0008006" key="4">
    <source>
        <dbReference type="Google" id="ProtNLM"/>
    </source>
</evidence>
<dbReference type="Proteomes" id="UP001218188">
    <property type="component" value="Unassembled WGS sequence"/>
</dbReference>
<reference evidence="2" key="1">
    <citation type="submission" date="2023-03" db="EMBL/GenBank/DDBJ databases">
        <title>Massive genome expansion in bonnet fungi (Mycena s.s.) driven by repeated elements and novel gene families across ecological guilds.</title>
        <authorList>
            <consortium name="Lawrence Berkeley National Laboratory"/>
            <person name="Harder C.B."/>
            <person name="Miyauchi S."/>
            <person name="Viragh M."/>
            <person name="Kuo A."/>
            <person name="Thoen E."/>
            <person name="Andreopoulos B."/>
            <person name="Lu D."/>
            <person name="Skrede I."/>
            <person name="Drula E."/>
            <person name="Henrissat B."/>
            <person name="Morin E."/>
            <person name="Kohler A."/>
            <person name="Barry K."/>
            <person name="LaButti K."/>
            <person name="Morin E."/>
            <person name="Salamov A."/>
            <person name="Lipzen A."/>
            <person name="Mereny Z."/>
            <person name="Hegedus B."/>
            <person name="Baldrian P."/>
            <person name="Stursova M."/>
            <person name="Weitz H."/>
            <person name="Taylor A."/>
            <person name="Grigoriev I.V."/>
            <person name="Nagy L.G."/>
            <person name="Martin F."/>
            <person name="Kauserud H."/>
        </authorList>
    </citation>
    <scope>NUCLEOTIDE SEQUENCE</scope>
    <source>
        <strain evidence="2">CBHHK200</strain>
    </source>
</reference>
<evidence type="ECO:0000256" key="1">
    <source>
        <dbReference type="SAM" id="MobiDB-lite"/>
    </source>
</evidence>
<name>A0AAD6RZ46_9AGAR</name>
<gene>
    <name evidence="2" type="ORF">C8F04DRAFT_1408464</name>
</gene>
<dbReference type="AlphaFoldDB" id="A0AAD6RZ46"/>
<protein>
    <recommendedName>
        <fullName evidence="4">Myb/SANT-like domain-containing protein</fullName>
    </recommendedName>
</protein>
<feature type="compositionally biased region" description="Low complexity" evidence="1">
    <location>
        <begin position="268"/>
        <end position="280"/>
    </location>
</feature>
<dbReference type="EMBL" id="JARJCM010000710">
    <property type="protein sequence ID" value="KAJ7015927.1"/>
    <property type="molecule type" value="Genomic_DNA"/>
</dbReference>
<proteinExistence type="predicted"/>
<evidence type="ECO:0000313" key="3">
    <source>
        <dbReference type="Proteomes" id="UP001218188"/>
    </source>
</evidence>
<feature type="region of interest" description="Disordered" evidence="1">
    <location>
        <begin position="258"/>
        <end position="313"/>
    </location>
</feature>
<accession>A0AAD6RZ46</accession>
<sequence>MGRNSNTPACDWVTDPNDKGALVGFFHSIKHRIGEGGSWDATCLQEAEAFMAARGPPQKGAPKTVASIRGVWASIKKLHESLLLVIQKRFPGASGWTYDADLGFSVDDENRDAWKAFVKAHSIFKPFANQGWDLFNTVHDIIPSRAKGMNVHNPVFPPPSTHPALGAAHLQPDLRGSLSPTQINLHLDDDNFPDPSQLTGFSSQSSPSQPFSDWSQSNYGSQAGFGDFDNSFDNSGLGLNFGLQSNLPVAPLASSPIVQGSSRPAVGPTLASSSLSATPSIAQRSVPATPSVGVKRSAPEDVQTSWSAAKRGKTSGPDAILSLGKSVDNIGSALRDCFMPKESSAVSPTKQVSKARKIAEDDMEAGSITDEERAILSLIFGGDSKTADAYVAEKSEAGRKTLTKILISRF</sequence>